<sequence length="591" mass="65392">MAQHNHLSDLERHVQLLEEKVNKLRSSLNHWQQWYFEYATLKEEVDQLAKDPATARKGLARIRRDYDGELLNKKELNEIIGKNDIKEPQQVLTLVSRRMDYVEQNIESLTKLLQTEENRLSAAIVIARPDGGTDEETGLPITDIIEELDEDGNVVQFRLQTGADAGSKVEAALEKAGVRDIAETEADLIKTAVSPQAEAKGDDATNNEPGTSKDAAPEKPELDEASGPQTIKKSVSFAEDTKPGNQDDVAPISRNARKVEELMKIAREQEAMDMSKAVIPTDESAEDSALRRQMLDYTMSDIGPVVAELQLEEGTSGEENWDSVEEETDDEDELGRSKHSVITDDYIRRMQELEKRLQGQTAFTVQPLKPPPVEDGVGKIRIMSEPKPEPELALTTSAPAKPKVPKEAKSVRFAPSLDIAEEKQATAPKPPKPVINPIGDVVEKSLESVPMEADDEDDEPPKRVSRFKKERAAPPSSGSSINGFPPGPMQIRPGFFNEAPGAVEPVEPTPPEGQPLSSVVVERNANLEATGPDDMDDALLYQAAAAEYHRLRNNMIQRQGGFVKEEEQPVTSVEEEEAPRVSRFKAARLKK</sequence>
<feature type="compositionally biased region" description="Basic and acidic residues" evidence="1">
    <location>
        <begin position="376"/>
        <end position="390"/>
    </location>
</feature>
<reference evidence="3" key="1">
    <citation type="submission" date="2023-06" db="EMBL/GenBank/DDBJ databases">
        <title>Genome-scale phylogeny and comparative genomics of the fungal order Sordariales.</title>
        <authorList>
            <consortium name="Lawrence Berkeley National Laboratory"/>
            <person name="Hensen N."/>
            <person name="Bonometti L."/>
            <person name="Westerberg I."/>
            <person name="Brannstrom I.O."/>
            <person name="Guillou S."/>
            <person name="Cros-Aarteil S."/>
            <person name="Calhoun S."/>
            <person name="Haridas S."/>
            <person name="Kuo A."/>
            <person name="Mondo S."/>
            <person name="Pangilinan J."/>
            <person name="Riley R."/>
            <person name="Labutti K."/>
            <person name="Andreopoulos B."/>
            <person name="Lipzen A."/>
            <person name="Chen C."/>
            <person name="Yanf M."/>
            <person name="Daum C."/>
            <person name="Ng V."/>
            <person name="Clum A."/>
            <person name="Steindorff A."/>
            <person name="Ohm R."/>
            <person name="Martin F."/>
            <person name="Silar P."/>
            <person name="Natvig D."/>
            <person name="Lalanne C."/>
            <person name="Gautier V."/>
            <person name="Ament-Velasquez S.L."/>
            <person name="Kruys A."/>
            <person name="Hutchinson M.I."/>
            <person name="Powell A.J."/>
            <person name="Barry K."/>
            <person name="Miller A.N."/>
            <person name="Grigoriev I.V."/>
            <person name="Debuchy R."/>
            <person name="Gladieux P."/>
            <person name="Thoren M.H."/>
            <person name="Johannesson H."/>
        </authorList>
    </citation>
    <scope>NUCLEOTIDE SEQUENCE</scope>
    <source>
        <strain evidence="3">PSN4</strain>
    </source>
</reference>
<dbReference type="AlphaFoldDB" id="A0AAJ0FBJ2"/>
<name>A0AAJ0FBJ2_9PEZI</name>
<feature type="compositionally biased region" description="Acidic residues" evidence="1">
    <location>
        <begin position="315"/>
        <end position="333"/>
    </location>
</feature>
<organism evidence="3 4">
    <name type="scientific">Echria macrotheca</name>
    <dbReference type="NCBI Taxonomy" id="438768"/>
    <lineage>
        <taxon>Eukaryota</taxon>
        <taxon>Fungi</taxon>
        <taxon>Dikarya</taxon>
        <taxon>Ascomycota</taxon>
        <taxon>Pezizomycotina</taxon>
        <taxon>Sordariomycetes</taxon>
        <taxon>Sordariomycetidae</taxon>
        <taxon>Sordariales</taxon>
        <taxon>Schizotheciaceae</taxon>
        <taxon>Echria</taxon>
    </lineage>
</organism>
<proteinExistence type="predicted"/>
<dbReference type="Proteomes" id="UP001239445">
    <property type="component" value="Unassembled WGS sequence"/>
</dbReference>
<feature type="region of interest" description="Disordered" evidence="1">
    <location>
        <begin position="313"/>
        <end position="338"/>
    </location>
</feature>
<feature type="region of interest" description="Disordered" evidence="1">
    <location>
        <begin position="361"/>
        <end position="518"/>
    </location>
</feature>
<dbReference type="InterPro" id="IPR039553">
    <property type="entry name" value="Prefoldin-like"/>
</dbReference>
<evidence type="ECO:0000313" key="4">
    <source>
        <dbReference type="Proteomes" id="UP001239445"/>
    </source>
</evidence>
<protein>
    <submittedName>
        <fullName evidence="3">Prefoldin subunit-domain-containing protein</fullName>
    </submittedName>
</protein>
<comment type="caution">
    <text evidence="3">The sequence shown here is derived from an EMBL/GenBank/DDBJ whole genome shotgun (WGS) entry which is preliminary data.</text>
</comment>
<dbReference type="Pfam" id="PF12927">
    <property type="entry name" value="DUF3835"/>
    <property type="match status" value="2"/>
</dbReference>
<dbReference type="EMBL" id="MU839830">
    <property type="protein sequence ID" value="KAK1757408.1"/>
    <property type="molecule type" value="Genomic_DNA"/>
</dbReference>
<dbReference type="InterPro" id="IPR024325">
    <property type="entry name" value="DUF3835"/>
</dbReference>
<dbReference type="GO" id="GO:0000122">
    <property type="term" value="P:negative regulation of transcription by RNA polymerase II"/>
    <property type="evidence" value="ECO:0007669"/>
    <property type="project" value="TreeGrafter"/>
</dbReference>
<dbReference type="InterPro" id="IPR052255">
    <property type="entry name" value="RNA_pol_II_subunit5-mediator"/>
</dbReference>
<feature type="region of interest" description="Disordered" evidence="1">
    <location>
        <begin position="561"/>
        <end position="591"/>
    </location>
</feature>
<feature type="compositionally biased region" description="Basic residues" evidence="1">
    <location>
        <begin position="582"/>
        <end position="591"/>
    </location>
</feature>
<gene>
    <name evidence="3" type="ORF">QBC47DRAFT_375915</name>
</gene>
<evidence type="ECO:0000259" key="2">
    <source>
        <dbReference type="Pfam" id="PF12927"/>
    </source>
</evidence>
<feature type="domain" description="DUF3835" evidence="2">
    <location>
        <begin position="445"/>
        <end position="471"/>
    </location>
</feature>
<keyword evidence="4" id="KW-1185">Reference proteome</keyword>
<dbReference type="PANTHER" id="PTHR15111">
    <property type="entry name" value="RNA POLYMERASE II SUBUNIT 5-MEDIATING PROTEIN NNX3"/>
    <property type="match status" value="1"/>
</dbReference>
<dbReference type="GO" id="GO:0019212">
    <property type="term" value="F:phosphatase inhibitor activity"/>
    <property type="evidence" value="ECO:0007669"/>
    <property type="project" value="TreeGrafter"/>
</dbReference>
<dbReference type="PANTHER" id="PTHR15111:SF0">
    <property type="entry name" value="UNCONVENTIONAL PREFOLDIN RPB5 INTERACTOR 1"/>
    <property type="match status" value="1"/>
</dbReference>
<feature type="domain" description="DUF3835" evidence="2">
    <location>
        <begin position="517"/>
        <end position="589"/>
    </location>
</feature>
<dbReference type="GO" id="GO:0003682">
    <property type="term" value="F:chromatin binding"/>
    <property type="evidence" value="ECO:0007669"/>
    <property type="project" value="TreeGrafter"/>
</dbReference>
<dbReference type="GO" id="GO:0003714">
    <property type="term" value="F:transcription corepressor activity"/>
    <property type="evidence" value="ECO:0007669"/>
    <property type="project" value="TreeGrafter"/>
</dbReference>
<feature type="region of interest" description="Disordered" evidence="1">
    <location>
        <begin position="192"/>
        <end position="255"/>
    </location>
</feature>
<accession>A0AAJ0FBJ2</accession>
<evidence type="ECO:0000256" key="1">
    <source>
        <dbReference type="SAM" id="MobiDB-lite"/>
    </source>
</evidence>
<evidence type="ECO:0000313" key="3">
    <source>
        <dbReference type="EMBL" id="KAK1757408.1"/>
    </source>
</evidence>
<dbReference type="Pfam" id="PF13758">
    <property type="entry name" value="Prefoldin_3"/>
    <property type="match status" value="1"/>
</dbReference>